<evidence type="ECO:0000313" key="3">
    <source>
        <dbReference type="Proteomes" id="UP000610594"/>
    </source>
</evidence>
<organism evidence="2 3">
    <name type="scientific">Massilia genomosp. 1</name>
    <dbReference type="NCBI Taxonomy" id="2609280"/>
    <lineage>
        <taxon>Bacteria</taxon>
        <taxon>Pseudomonadati</taxon>
        <taxon>Pseudomonadota</taxon>
        <taxon>Betaproteobacteria</taxon>
        <taxon>Burkholderiales</taxon>
        <taxon>Oxalobacteraceae</taxon>
        <taxon>Telluria group</taxon>
        <taxon>Massilia</taxon>
    </lineage>
</organism>
<protein>
    <recommendedName>
        <fullName evidence="4">Pilus assembly protein</fullName>
    </recommendedName>
</protein>
<comment type="caution">
    <text evidence="2">The sequence shown here is derived from an EMBL/GenBank/DDBJ whole genome shotgun (WGS) entry which is preliminary data.</text>
</comment>
<dbReference type="Proteomes" id="UP000610594">
    <property type="component" value="Unassembled WGS sequence"/>
</dbReference>
<gene>
    <name evidence="2" type="ORF">F1735_07970</name>
</gene>
<evidence type="ECO:0000256" key="1">
    <source>
        <dbReference type="SAM" id="SignalP"/>
    </source>
</evidence>
<dbReference type="RefSeq" id="WP_167236437.1">
    <property type="nucleotide sequence ID" value="NZ_WHJF01000015.1"/>
</dbReference>
<reference evidence="2 3" key="1">
    <citation type="submission" date="2019-10" db="EMBL/GenBank/DDBJ databases">
        <title>Taxonomy of Antarctic Massilia spp.: description of Massilia rubra sp. nov., Massilia aquatica sp. nov., Massilia mucilaginosa sp. nov., Massilia frigida sp. nov. isolated from streams, lakes and regoliths.</title>
        <authorList>
            <person name="Holochova P."/>
            <person name="Sedlacek I."/>
            <person name="Kralova S."/>
            <person name="Maslanova I."/>
            <person name="Busse H.-J."/>
            <person name="Stankova E."/>
            <person name="Vrbovska V."/>
            <person name="Kovarovic V."/>
            <person name="Bartak M."/>
            <person name="Svec P."/>
            <person name="Pantucek R."/>
        </authorList>
    </citation>
    <scope>NUCLEOTIDE SEQUENCE [LARGE SCALE GENOMIC DNA]</scope>
    <source>
        <strain evidence="2 3">CCM 8694</strain>
    </source>
</reference>
<sequence length="102" mass="10427">MNHPTRRAAGPLLPILPLLPLLALLAGCAATATAPGYDARFGDAVRQARSAMTINPQAGAVPDPTAGLDGQAARGAIMRYQDSFKLPPPVVNAIKADGSAAR</sequence>
<name>A0ABX0MPD8_9BURK</name>
<evidence type="ECO:0008006" key="4">
    <source>
        <dbReference type="Google" id="ProtNLM"/>
    </source>
</evidence>
<evidence type="ECO:0000313" key="2">
    <source>
        <dbReference type="EMBL" id="NHZ62241.1"/>
    </source>
</evidence>
<accession>A0ABX0MPD8</accession>
<dbReference type="EMBL" id="WHJF01000015">
    <property type="protein sequence ID" value="NHZ62241.1"/>
    <property type="molecule type" value="Genomic_DNA"/>
</dbReference>
<proteinExistence type="predicted"/>
<keyword evidence="1" id="KW-0732">Signal</keyword>
<dbReference type="PROSITE" id="PS51257">
    <property type="entry name" value="PROKAR_LIPOPROTEIN"/>
    <property type="match status" value="1"/>
</dbReference>
<feature type="signal peptide" evidence="1">
    <location>
        <begin position="1"/>
        <end position="34"/>
    </location>
</feature>
<keyword evidence="3" id="KW-1185">Reference proteome</keyword>
<feature type="chain" id="PRO_5045224456" description="Pilus assembly protein" evidence="1">
    <location>
        <begin position="35"/>
        <end position="102"/>
    </location>
</feature>